<dbReference type="CDD" id="cd00167">
    <property type="entry name" value="SANT"/>
    <property type="match status" value="2"/>
</dbReference>
<keyword evidence="14" id="KW-1185">Reference proteome</keyword>
<dbReference type="EnsemblPlants" id="Ma10_t22430.2">
    <property type="protein sequence ID" value="Ma10_p22430.2"/>
    <property type="gene ID" value="Ma10_g22430"/>
</dbReference>
<dbReference type="OMA" id="MKWETVA"/>
<evidence type="ECO:0000256" key="6">
    <source>
        <dbReference type="ARBA" id="ARBA00068153"/>
    </source>
</evidence>
<gene>
    <name evidence="12" type="ORF">GSMUA_325330.1</name>
</gene>
<evidence type="ECO:0000256" key="3">
    <source>
        <dbReference type="ARBA" id="ARBA00023125"/>
    </source>
</evidence>
<evidence type="ECO:0000313" key="13">
    <source>
        <dbReference type="EnsemblPlants" id="Ma10_p22430.3"/>
    </source>
</evidence>
<evidence type="ECO:0000313" key="12">
    <source>
        <dbReference type="EMBL" id="CAG1854307.1"/>
    </source>
</evidence>
<dbReference type="Gramene" id="Ma10_t22430.3">
    <property type="protein sequence ID" value="Ma10_p22430.3"/>
    <property type="gene ID" value="Ma10_g22430"/>
</dbReference>
<dbReference type="InterPro" id="IPR001005">
    <property type="entry name" value="SANT/Myb"/>
</dbReference>
<feature type="compositionally biased region" description="Low complexity" evidence="8">
    <location>
        <begin position="216"/>
        <end position="226"/>
    </location>
</feature>
<name>A0A804KZ44_MUSAM</name>
<feature type="region of interest" description="Disordered" evidence="8">
    <location>
        <begin position="116"/>
        <end position="135"/>
    </location>
</feature>
<feature type="domain" description="SANT" evidence="10">
    <location>
        <begin position="22"/>
        <end position="72"/>
    </location>
</feature>
<dbReference type="GO" id="GO:0009744">
    <property type="term" value="P:response to sucrose"/>
    <property type="evidence" value="ECO:0007669"/>
    <property type="project" value="UniProtKB-ARBA"/>
</dbReference>
<dbReference type="InterPro" id="IPR009057">
    <property type="entry name" value="Homeodomain-like_sf"/>
</dbReference>
<dbReference type="NCBIfam" id="TIGR01557">
    <property type="entry name" value="myb_SHAQKYF"/>
    <property type="match status" value="1"/>
</dbReference>
<feature type="domain" description="Myb-like" evidence="9">
    <location>
        <begin position="19"/>
        <end position="73"/>
    </location>
</feature>
<dbReference type="InterPro" id="IPR017930">
    <property type="entry name" value="Myb_dom"/>
</dbReference>
<dbReference type="KEGG" id="mus:103968963"/>
<feature type="compositionally biased region" description="Basic residues" evidence="8">
    <location>
        <begin position="124"/>
        <end position="135"/>
    </location>
</feature>
<reference evidence="12" key="1">
    <citation type="submission" date="2021-03" db="EMBL/GenBank/DDBJ databases">
        <authorList>
            <consortium name="Genoscope - CEA"/>
            <person name="William W."/>
        </authorList>
    </citation>
    <scope>NUCLEOTIDE SEQUENCE</scope>
    <source>
        <strain evidence="12">Doubled-haploid Pahang</strain>
    </source>
</reference>
<keyword evidence="2" id="KW-0805">Transcription regulation</keyword>
<dbReference type="GO" id="GO:0009739">
    <property type="term" value="P:response to gibberellin"/>
    <property type="evidence" value="ECO:0007669"/>
    <property type="project" value="UniProtKB-ARBA"/>
</dbReference>
<sequence>MKTTRSWMDVLPCSTNRFVRQENGGRWTQEENKRFEDALAKFDGDTPDRWEKVAALIPGKTVPDVLSHYRELVDDVSEIEAGRVPCPVYYGTSSFTLDWENSYDSEGWKNTYCAGGGGGGGKRSGARASHHERKKGIPWTEEEHRLFLLGLDKCGKGDWRNISRNFVMTRTPTQVASHAQKYFIRLNSGSKDKRRTSIHDITTVDLPDNKPPSPSSQPSTVTTQSSLAMTPSLSGQLSAILDSDQLGEVASVFNPSSHGNKLMQRHFGISQHRMKLQPQMLPSLMDEVSLNVTSHR</sequence>
<evidence type="ECO:0000256" key="1">
    <source>
        <dbReference type="ARBA" id="ARBA00004123"/>
    </source>
</evidence>
<dbReference type="InterPro" id="IPR017884">
    <property type="entry name" value="SANT_dom"/>
</dbReference>
<dbReference type="FunFam" id="1.10.10.60:FF:000009">
    <property type="entry name" value="transcription factor MYB1R1"/>
    <property type="match status" value="1"/>
</dbReference>
<reference evidence="13" key="2">
    <citation type="submission" date="2021-05" db="UniProtKB">
        <authorList>
            <consortium name="EnsemblPlants"/>
        </authorList>
    </citation>
    <scope>IDENTIFICATION</scope>
    <source>
        <strain evidence="13">subsp. malaccensis</strain>
    </source>
</reference>
<dbReference type="PROSITE" id="PS51294">
    <property type="entry name" value="HTH_MYB"/>
    <property type="match status" value="1"/>
</dbReference>
<dbReference type="GO" id="GO:0005634">
    <property type="term" value="C:nucleus"/>
    <property type="evidence" value="ECO:0007669"/>
    <property type="project" value="UniProtKB-SubCell"/>
</dbReference>
<evidence type="ECO:0000256" key="8">
    <source>
        <dbReference type="SAM" id="MobiDB-lite"/>
    </source>
</evidence>
<evidence type="ECO:0000259" key="10">
    <source>
        <dbReference type="PROSITE" id="PS51293"/>
    </source>
</evidence>
<dbReference type="PROSITE" id="PS50090">
    <property type="entry name" value="MYB_LIKE"/>
    <property type="match status" value="2"/>
</dbReference>
<evidence type="ECO:0000259" key="9">
    <source>
        <dbReference type="PROSITE" id="PS50090"/>
    </source>
</evidence>
<dbReference type="Pfam" id="PF00249">
    <property type="entry name" value="Myb_DNA-binding"/>
    <property type="match status" value="2"/>
</dbReference>
<evidence type="ECO:0000256" key="4">
    <source>
        <dbReference type="ARBA" id="ARBA00023163"/>
    </source>
</evidence>
<keyword evidence="4" id="KW-0804">Transcription</keyword>
<protein>
    <recommendedName>
        <fullName evidence="6">Transcription factor MYBS1</fullName>
    </recommendedName>
    <alternativeName>
        <fullName evidence="7">Myb-related protein S1</fullName>
    </alternativeName>
</protein>
<dbReference type="EnsemblPlants" id="Ma10_t22430.1">
    <property type="protein sequence ID" value="Ma10_p22430.1"/>
    <property type="gene ID" value="Ma10_g22430"/>
</dbReference>
<dbReference type="PANTHER" id="PTHR44042:SF41">
    <property type="entry name" value="DUPLICATED HOMEODOMAIN-LIKE SUPERFAMILY PROTEIN-RELATED"/>
    <property type="match status" value="1"/>
</dbReference>
<keyword evidence="5" id="KW-0539">Nucleus</keyword>
<dbReference type="PANTHER" id="PTHR44042">
    <property type="entry name" value="DUPLICATED HOMEODOMAIN-LIKE SUPERFAMILY PROTEIN-RELATED"/>
    <property type="match status" value="1"/>
</dbReference>
<dbReference type="AlphaFoldDB" id="A0A804KZ44"/>
<feature type="domain" description="Myb-like" evidence="9">
    <location>
        <begin position="131"/>
        <end position="183"/>
    </location>
</feature>
<dbReference type="FunFam" id="1.10.10.60:FF:000154">
    <property type="entry name" value="Transcription factor SRM1"/>
    <property type="match status" value="1"/>
</dbReference>
<evidence type="ECO:0000256" key="2">
    <source>
        <dbReference type="ARBA" id="ARBA00023015"/>
    </source>
</evidence>
<feature type="domain" description="HTH myb-type" evidence="11">
    <location>
        <begin position="131"/>
        <end position="187"/>
    </location>
</feature>
<dbReference type="FunCoup" id="A0A804KZ44">
    <property type="interactions" value="7"/>
</dbReference>
<proteinExistence type="predicted"/>
<dbReference type="InterPro" id="IPR006447">
    <property type="entry name" value="Myb_dom_plants"/>
</dbReference>
<dbReference type="EMBL" id="HG996476">
    <property type="protein sequence ID" value="CAG1854307.1"/>
    <property type="molecule type" value="Genomic_DNA"/>
</dbReference>
<dbReference type="InParanoid" id="A0A804KZ44"/>
<dbReference type="OrthoDB" id="118550at2759"/>
<accession>A0A804KZ44</accession>
<dbReference type="EnsemblPlants" id="Ma10_t22430.3">
    <property type="protein sequence ID" value="Ma10_p22430.3"/>
    <property type="gene ID" value="Ma10_g22430"/>
</dbReference>
<dbReference type="SUPFAM" id="SSF46689">
    <property type="entry name" value="Homeodomain-like"/>
    <property type="match status" value="2"/>
</dbReference>
<dbReference type="PROSITE" id="PS51293">
    <property type="entry name" value="SANT"/>
    <property type="match status" value="2"/>
</dbReference>
<keyword evidence="3" id="KW-0238">DNA-binding</keyword>
<dbReference type="Gene3D" id="1.10.10.60">
    <property type="entry name" value="Homeodomain-like"/>
    <property type="match status" value="2"/>
</dbReference>
<dbReference type="Proteomes" id="UP000012960">
    <property type="component" value="Unplaced"/>
</dbReference>
<dbReference type="Gramene" id="Ma10_t22430.2">
    <property type="protein sequence ID" value="Ma10_p22430.2"/>
    <property type="gene ID" value="Ma10_g22430"/>
</dbReference>
<dbReference type="Gramene" id="Ma10_t22430.1">
    <property type="protein sequence ID" value="Ma10_p22430.1"/>
    <property type="gene ID" value="Ma10_g22430"/>
</dbReference>
<dbReference type="SMART" id="SM00717">
    <property type="entry name" value="SANT"/>
    <property type="match status" value="2"/>
</dbReference>
<evidence type="ECO:0000259" key="11">
    <source>
        <dbReference type="PROSITE" id="PS51294"/>
    </source>
</evidence>
<organism evidence="13 14">
    <name type="scientific">Musa acuminata subsp. malaccensis</name>
    <name type="common">Wild banana</name>
    <name type="synonym">Musa malaccensis</name>
    <dbReference type="NCBI Taxonomy" id="214687"/>
    <lineage>
        <taxon>Eukaryota</taxon>
        <taxon>Viridiplantae</taxon>
        <taxon>Streptophyta</taxon>
        <taxon>Embryophyta</taxon>
        <taxon>Tracheophyta</taxon>
        <taxon>Spermatophyta</taxon>
        <taxon>Magnoliopsida</taxon>
        <taxon>Liliopsida</taxon>
        <taxon>Zingiberales</taxon>
        <taxon>Musaceae</taxon>
        <taxon>Musa</taxon>
    </lineage>
</organism>
<dbReference type="GO" id="GO:0003677">
    <property type="term" value="F:DNA binding"/>
    <property type="evidence" value="ECO:0007669"/>
    <property type="project" value="UniProtKB-KW"/>
</dbReference>
<feature type="domain" description="SANT" evidence="10">
    <location>
        <begin position="139"/>
        <end position="187"/>
    </location>
</feature>
<evidence type="ECO:0000256" key="5">
    <source>
        <dbReference type="ARBA" id="ARBA00023242"/>
    </source>
</evidence>
<evidence type="ECO:0000256" key="7">
    <source>
        <dbReference type="ARBA" id="ARBA00076145"/>
    </source>
</evidence>
<feature type="region of interest" description="Disordered" evidence="8">
    <location>
        <begin position="194"/>
        <end position="226"/>
    </location>
</feature>
<comment type="subcellular location">
    <subcellularLocation>
        <location evidence="1">Nucleus</location>
    </subcellularLocation>
</comment>
<evidence type="ECO:0000313" key="14">
    <source>
        <dbReference type="Proteomes" id="UP000012960"/>
    </source>
</evidence>